<evidence type="ECO:0000256" key="10">
    <source>
        <dbReference type="ARBA" id="ARBA00030078"/>
    </source>
</evidence>
<evidence type="ECO:0000256" key="3">
    <source>
        <dbReference type="ARBA" id="ARBA00004922"/>
    </source>
</evidence>
<name>A0A836BMN4_9CHLO</name>
<evidence type="ECO:0000256" key="1">
    <source>
        <dbReference type="ARBA" id="ARBA00002791"/>
    </source>
</evidence>
<dbReference type="AlphaFoldDB" id="A0A836BMN4"/>
<dbReference type="InterPro" id="IPR008814">
    <property type="entry name" value="Swp1"/>
</dbReference>
<accession>A0A836BMN4</accession>
<evidence type="ECO:0000256" key="7">
    <source>
        <dbReference type="ARBA" id="ARBA00022824"/>
    </source>
</evidence>
<dbReference type="EMBL" id="JAEHOE010000258">
    <property type="protein sequence ID" value="KAG2482125.1"/>
    <property type="molecule type" value="Genomic_DNA"/>
</dbReference>
<evidence type="ECO:0000256" key="6">
    <source>
        <dbReference type="ARBA" id="ARBA00022729"/>
    </source>
</evidence>
<keyword evidence="8 12" id="KW-1133">Transmembrane helix</keyword>
<comment type="pathway">
    <text evidence="3">Protein modification; protein glycosylation.</text>
</comment>
<evidence type="ECO:0000256" key="4">
    <source>
        <dbReference type="ARBA" id="ARBA00009038"/>
    </source>
</evidence>
<evidence type="ECO:0000313" key="16">
    <source>
        <dbReference type="EMBL" id="KAG2482125.1"/>
    </source>
</evidence>
<gene>
    <name evidence="16" type="ORF">HYH03_018911</name>
</gene>
<organism evidence="16 17">
    <name type="scientific">Edaphochlamys debaryana</name>
    <dbReference type="NCBI Taxonomy" id="47281"/>
    <lineage>
        <taxon>Eukaryota</taxon>
        <taxon>Viridiplantae</taxon>
        <taxon>Chlorophyta</taxon>
        <taxon>core chlorophytes</taxon>
        <taxon>Chlorophyceae</taxon>
        <taxon>CS clade</taxon>
        <taxon>Chlamydomonadales</taxon>
        <taxon>Chlamydomonadales incertae sedis</taxon>
        <taxon>Edaphochlamys</taxon>
    </lineage>
</organism>
<evidence type="ECO:0000256" key="2">
    <source>
        <dbReference type="ARBA" id="ARBA00004477"/>
    </source>
</evidence>
<feature type="domain" description="Ribophorin II C-terminal" evidence="15">
    <location>
        <begin position="195"/>
        <end position="295"/>
    </location>
</feature>
<sequence>MAVLRWALAALLVQAAIFSVSAQDAADTAVVTELELGEVTVTLKDAEGFTVSTLTGTYPKAVLSNPQVPQGGALDVSLTVKTKGGDAFKAQQVMVQLKSKSFGVSAYAVAKLKSGTYTATVGAAVVEKQIGKATGEYEVHVLVGDPTAPKALDYALGTAELLFSAASSAPEPAAALRTAHLQPRANTKPEIHHIFRLPEKRPPAGVSLFFTALALVPLAAVVLYVPAATGVNFKAWSVAPLAALLFHCGLAAVLLLYLVFFLQLNLAQTLPLAGLGGGFVAASGYWLLSSLSAQRLKKAD</sequence>
<dbReference type="Pfam" id="PF25147">
    <property type="entry name" value="Ribophorin_II_C"/>
    <property type="match status" value="1"/>
</dbReference>
<dbReference type="InterPro" id="IPR056790">
    <property type="entry name" value="Ribophorin_II_C"/>
</dbReference>
<dbReference type="GO" id="GO:0006487">
    <property type="term" value="P:protein N-linked glycosylation"/>
    <property type="evidence" value="ECO:0007669"/>
    <property type="project" value="TreeGrafter"/>
</dbReference>
<feature type="transmembrane region" description="Helical" evidence="12">
    <location>
        <begin position="238"/>
        <end position="260"/>
    </location>
</feature>
<evidence type="ECO:0000259" key="15">
    <source>
        <dbReference type="Pfam" id="PF25147"/>
    </source>
</evidence>
<dbReference type="Proteomes" id="UP000612055">
    <property type="component" value="Unassembled WGS sequence"/>
</dbReference>
<evidence type="ECO:0000313" key="17">
    <source>
        <dbReference type="Proteomes" id="UP000612055"/>
    </source>
</evidence>
<keyword evidence="5 12" id="KW-0812">Transmembrane</keyword>
<feature type="chain" id="PRO_5044188142" description="Ribophorin II" evidence="13">
    <location>
        <begin position="23"/>
        <end position="300"/>
    </location>
</feature>
<feature type="transmembrane region" description="Helical" evidence="12">
    <location>
        <begin position="204"/>
        <end position="226"/>
    </location>
</feature>
<dbReference type="InterPro" id="IPR055374">
    <property type="entry name" value="Ribophorin_II_3rd"/>
</dbReference>
<evidence type="ECO:0000256" key="13">
    <source>
        <dbReference type="SAM" id="SignalP"/>
    </source>
</evidence>
<dbReference type="GO" id="GO:0008250">
    <property type="term" value="C:oligosaccharyltransferase complex"/>
    <property type="evidence" value="ECO:0007669"/>
    <property type="project" value="InterPro"/>
</dbReference>
<comment type="similarity">
    <text evidence="4">Belongs to the SWP1 family.</text>
</comment>
<evidence type="ECO:0000256" key="12">
    <source>
        <dbReference type="SAM" id="Phobius"/>
    </source>
</evidence>
<dbReference type="UniPathway" id="UPA00378"/>
<dbReference type="Pfam" id="PF23860">
    <property type="entry name" value="Ribophorin_II_3rd"/>
    <property type="match status" value="1"/>
</dbReference>
<evidence type="ECO:0000256" key="9">
    <source>
        <dbReference type="ARBA" id="ARBA00023136"/>
    </source>
</evidence>
<keyword evidence="17" id="KW-1185">Reference proteome</keyword>
<keyword evidence="7" id="KW-0256">Endoplasmic reticulum</keyword>
<keyword evidence="6 13" id="KW-0732">Signal</keyword>
<feature type="signal peptide" evidence="13">
    <location>
        <begin position="1"/>
        <end position="22"/>
    </location>
</feature>
<keyword evidence="9 12" id="KW-0472">Membrane</keyword>
<evidence type="ECO:0000256" key="8">
    <source>
        <dbReference type="ARBA" id="ARBA00022989"/>
    </source>
</evidence>
<feature type="transmembrane region" description="Helical" evidence="12">
    <location>
        <begin position="266"/>
        <end position="288"/>
    </location>
</feature>
<dbReference type="PANTHER" id="PTHR12640">
    <property type="entry name" value="RIBOPHORIN II"/>
    <property type="match status" value="1"/>
</dbReference>
<comment type="subcellular location">
    <subcellularLocation>
        <location evidence="2">Endoplasmic reticulum membrane</location>
        <topology evidence="2">Multi-pass membrane protein</topology>
    </subcellularLocation>
</comment>
<feature type="domain" description="Ribophorin II third" evidence="14">
    <location>
        <begin position="40"/>
        <end position="161"/>
    </location>
</feature>
<evidence type="ECO:0000256" key="5">
    <source>
        <dbReference type="ARBA" id="ARBA00022692"/>
    </source>
</evidence>
<comment type="function">
    <text evidence="1">Subunit of the oligosaccharyl transferase (OST) complex that catalyzes the initial transfer of a defined glycan (Glc(3)Man(9)GlcNAc(2) in eukaryotes) from the lipid carrier dolichol-pyrophosphate to an asparagine residue within an Asn-X-Ser/Thr consensus motif in nascent polypeptide chains, the first step in protein N-glycosylation. N-glycosylation occurs cotranslationally and the complex associates with the Sec61 complex at the channel-forming translocon complex that mediates protein translocation across the endoplasmic reticulum (ER). All subunits are required for a maximal enzyme activity.</text>
</comment>
<protein>
    <recommendedName>
        <fullName evidence="11">Ribophorin II</fullName>
    </recommendedName>
    <alternativeName>
        <fullName evidence="10">Ribophorin-2</fullName>
    </alternativeName>
</protein>
<reference evidence="16" key="1">
    <citation type="journal article" date="2020" name="bioRxiv">
        <title>Comparative genomics of Chlamydomonas.</title>
        <authorList>
            <person name="Craig R.J."/>
            <person name="Hasan A.R."/>
            <person name="Ness R.W."/>
            <person name="Keightley P.D."/>
        </authorList>
    </citation>
    <scope>NUCLEOTIDE SEQUENCE</scope>
    <source>
        <strain evidence="16">CCAP 11/70</strain>
    </source>
</reference>
<proteinExistence type="inferred from homology"/>
<evidence type="ECO:0000256" key="11">
    <source>
        <dbReference type="ARBA" id="ARBA00032139"/>
    </source>
</evidence>
<evidence type="ECO:0000259" key="14">
    <source>
        <dbReference type="Pfam" id="PF23860"/>
    </source>
</evidence>
<dbReference type="PANTHER" id="PTHR12640:SF0">
    <property type="entry name" value="DOLICHYL-DIPHOSPHOOLIGOSACCHARIDE--PROTEIN GLYCOSYLTRANSFERASE SUBUNIT 2"/>
    <property type="match status" value="1"/>
</dbReference>
<dbReference type="OrthoDB" id="432292at2759"/>
<comment type="caution">
    <text evidence="16">The sequence shown here is derived from an EMBL/GenBank/DDBJ whole genome shotgun (WGS) entry which is preliminary data.</text>
</comment>